<evidence type="ECO:0000313" key="2">
    <source>
        <dbReference type="Proteomes" id="UP000009134"/>
    </source>
</evidence>
<accession>A4XE28</accession>
<dbReference type="SUPFAM" id="SSF55874">
    <property type="entry name" value="ATPase domain of HSP90 chaperone/DNA topoisomerase II/histidine kinase"/>
    <property type="match status" value="1"/>
</dbReference>
<evidence type="ECO:0000313" key="1">
    <source>
        <dbReference type="EMBL" id="ABP64189.1"/>
    </source>
</evidence>
<geneLocation type="plasmid" evidence="1 2">
    <name>pNL1</name>
</geneLocation>
<dbReference type="KEGG" id="nar:Saro_3947"/>
<dbReference type="Pfam" id="PF13589">
    <property type="entry name" value="HATPase_c_3"/>
    <property type="match status" value="1"/>
</dbReference>
<dbReference type="Proteomes" id="UP000009134">
    <property type="component" value="Plasmid pNL1"/>
</dbReference>
<dbReference type="AlphaFoldDB" id="A4XE28"/>
<dbReference type="InterPro" id="IPR036890">
    <property type="entry name" value="HATPase_C_sf"/>
</dbReference>
<keyword evidence="2" id="KW-1185">Reference proteome</keyword>
<dbReference type="EMBL" id="CP000676">
    <property type="protein sequence ID" value="ABP64189.1"/>
    <property type="molecule type" value="Genomic_DNA"/>
</dbReference>
<gene>
    <name evidence="1" type="ordered locus">Saro_3947</name>
</gene>
<protein>
    <submittedName>
        <fullName evidence="1">Molecular chaperone HSP90 family-like protein</fullName>
    </submittedName>
</protein>
<dbReference type="HOGENOM" id="CLU_037402_0_0_5"/>
<dbReference type="RefSeq" id="WP_011906620.1">
    <property type="nucleotide sequence ID" value="NC_009426.1"/>
</dbReference>
<reference evidence="1 2" key="1">
    <citation type="submission" date="2007-04" db="EMBL/GenBank/DDBJ databases">
        <title>Complete sequence of plasmid pNL1 of Novosphingobium aromaticivorans DSM 12444.</title>
        <authorList>
            <consortium name="US DOE Joint Genome Institute"/>
            <person name="Copeland A."/>
            <person name="Lucas S."/>
            <person name="Lapidus A."/>
            <person name="Barry K."/>
            <person name="Detter J.C."/>
            <person name="Glavina del Rio T."/>
            <person name="Hammon N."/>
            <person name="Israni S."/>
            <person name="Dalin E."/>
            <person name="Tice H."/>
            <person name="Pitluck S."/>
            <person name="Chertkov O."/>
            <person name="Han C."/>
            <person name="Thomson S."/>
            <person name="Schmutz J."/>
            <person name="Larimer F."/>
            <person name="Land M."/>
            <person name="Kyrpides N."/>
            <person name="Ivanova N."/>
            <person name="Fredrickson J."/>
            <person name="Romine M.F."/>
            <person name="Richardson P."/>
        </authorList>
    </citation>
    <scope>NUCLEOTIDE SEQUENCE [LARGE SCALE GENOMIC DNA]</scope>
    <source>
        <strain evidence="2">ATCC 700278 / DSM 12444 / CCUG 56034 / CIP 105152 / NBRC 16084 / F199</strain>
        <plasmid evidence="1 2">pNL1</plasmid>
    </source>
</reference>
<keyword evidence="1" id="KW-0614">Plasmid</keyword>
<organism evidence="1 2">
    <name type="scientific">Novosphingobium aromaticivorans (strain ATCC 700278 / DSM 12444 / CCUG 56034 / CIP 105152 / NBRC 16084 / F199)</name>
    <dbReference type="NCBI Taxonomy" id="279238"/>
    <lineage>
        <taxon>Bacteria</taxon>
        <taxon>Pseudomonadati</taxon>
        <taxon>Pseudomonadota</taxon>
        <taxon>Alphaproteobacteria</taxon>
        <taxon>Sphingomonadales</taxon>
        <taxon>Sphingomonadaceae</taxon>
        <taxon>Novosphingobium</taxon>
    </lineage>
</organism>
<sequence>MNLSEVASIGTARPVIGKDVLELLSTAMYVDPLTIYREYVQNAADAIDDARAAGLLRADEGAIAITIDPTTRTITIRDNGVGIASDAFQSILTAIGASSKRGTGARGFRGVGRLSGLAYARELTFRASAAGETQAHSLTWDCRALRSVLRDFDDRRELPEIVGAITVIDETSGVTADEHFFEVILTGVPRIGDDRLLSPAAVSDYLAQVAPVPMSSQFTLAPDIDAQLGSLNDIRRLVITVNGEAPLTRPFADEMPIEGGRPLCLRECRFIEIPSVDGGIAALAWVAHHDYEGAIHASTNVRGLRARVGDIQVGDSNLFEDIFPETRFNAWTVGEVHIFDPRIVPNGRRDDFERNVHLANLKNHLAPLGREVAVRCRTSSRERKRIRDFELAHLAALENIAILEQGSLAPNACEHVALAVDMTVMKMEKLATPDNLLNGEGRERAAIEDVKTRLETVTRSTASSSPLERMAPERRANYEEMFSLIYECAANRSAAKALIDRILAKIA</sequence>
<proteinExistence type="predicted"/>
<name>A4XE28_NOVAD</name>
<dbReference type="Gene3D" id="3.30.565.10">
    <property type="entry name" value="Histidine kinase-like ATPase, C-terminal domain"/>
    <property type="match status" value="1"/>
</dbReference>